<dbReference type="RefSeq" id="WP_253667858.1">
    <property type="nucleotide sequence ID" value="NZ_JAMTCP010000002.1"/>
</dbReference>
<dbReference type="PANTHER" id="PTHR43111">
    <property type="entry name" value="ALDEHYDE DEHYDROGENASE B-RELATED"/>
    <property type="match status" value="1"/>
</dbReference>
<dbReference type="EMBL" id="JAMTCP010000002">
    <property type="protein sequence ID" value="MCP2256889.1"/>
    <property type="molecule type" value="Genomic_DNA"/>
</dbReference>
<dbReference type="Gene3D" id="3.40.309.10">
    <property type="entry name" value="Aldehyde Dehydrogenase, Chain A, domain 2"/>
    <property type="match status" value="1"/>
</dbReference>
<sequence>MAYARPGQADSLVRFAPRYENFIGGKWVPPVQGEYLDDVSPVDGRVFTRVARSSEADVDLAVTAARDAFPAWSATSPGERANVLLRVADRVESALERLAVAESWENGKPIREALGADLPLAIDHFRYFASAIRAQEGSISQVERDLVAYHFREPLGVVAQIIPWNFPLLLTAWKLAPALAAGNCVVLKPAEQTPASVLLFVELVADLLPDGVVNVVNGYGPEAGRALAVHPGIAKIAFTGETSTGQLIMRYAAENILPVTLELGGKSPNIFLPDVFAADDEFAAKAVEGFVMFALNQGEVCTCPSRALVHESIWDEFMDRAVRRTGELVLGDPLDPATQVGAQASAEQLAKILSYLELGREEGAEVLVGGGRRTVPGLEDGYYVEPTIFSGDNRMRIFQEEIFGPVVSATRFSDVDEAVRIANDTQYGLGAGVWSRDGNTAHRLARSVEAGRVWVNCYHAYPAHAAFGGYKRSGFGREGHVSTLGHYQQTKSVVVSYDTRPTGLF</sequence>
<evidence type="ECO:0000259" key="5">
    <source>
        <dbReference type="Pfam" id="PF00171"/>
    </source>
</evidence>
<dbReference type="SUPFAM" id="SSF53720">
    <property type="entry name" value="ALDH-like"/>
    <property type="match status" value="1"/>
</dbReference>
<reference evidence="6 7" key="1">
    <citation type="submission" date="2022-06" db="EMBL/GenBank/DDBJ databases">
        <title>Genomic Encyclopedia of Archaeal and Bacterial Type Strains, Phase II (KMG-II): from individual species to whole genera.</title>
        <authorList>
            <person name="Goeker M."/>
        </authorList>
    </citation>
    <scope>NUCLEOTIDE SEQUENCE [LARGE SCALE GENOMIC DNA]</scope>
    <source>
        <strain evidence="6 7">DSM 40477</strain>
    </source>
</reference>
<dbReference type="PANTHER" id="PTHR43111:SF1">
    <property type="entry name" value="ALDEHYDE DEHYDROGENASE B-RELATED"/>
    <property type="match status" value="1"/>
</dbReference>
<comment type="similarity">
    <text evidence="1 4">Belongs to the aldehyde dehydrogenase family.</text>
</comment>
<evidence type="ECO:0000313" key="7">
    <source>
        <dbReference type="Proteomes" id="UP001205311"/>
    </source>
</evidence>
<dbReference type="PROSITE" id="PS00070">
    <property type="entry name" value="ALDEHYDE_DEHYDR_CYS"/>
    <property type="match status" value="1"/>
</dbReference>
<proteinExistence type="inferred from homology"/>
<dbReference type="InterPro" id="IPR015590">
    <property type="entry name" value="Aldehyde_DH_dom"/>
</dbReference>
<dbReference type="InterPro" id="IPR016163">
    <property type="entry name" value="Ald_DH_C"/>
</dbReference>
<dbReference type="PROSITE" id="PS00687">
    <property type="entry name" value="ALDEHYDE_DEHYDR_GLU"/>
    <property type="match status" value="1"/>
</dbReference>
<keyword evidence="7" id="KW-1185">Reference proteome</keyword>
<dbReference type="Proteomes" id="UP001205311">
    <property type="component" value="Unassembled WGS sequence"/>
</dbReference>
<dbReference type="Pfam" id="PF00171">
    <property type="entry name" value="Aldedh"/>
    <property type="match status" value="1"/>
</dbReference>
<evidence type="ECO:0000256" key="3">
    <source>
        <dbReference type="PROSITE-ProRule" id="PRU10007"/>
    </source>
</evidence>
<comment type="caution">
    <text evidence="6">The sequence shown here is derived from an EMBL/GenBank/DDBJ whole genome shotgun (WGS) entry which is preliminary data.</text>
</comment>
<feature type="active site" evidence="3">
    <location>
        <position position="262"/>
    </location>
</feature>
<keyword evidence="2 4" id="KW-0560">Oxidoreductase</keyword>
<dbReference type="InterPro" id="IPR016160">
    <property type="entry name" value="Ald_DH_CS_CYS"/>
</dbReference>
<protein>
    <submittedName>
        <fullName evidence="6">Aldehyde dehydrogenase</fullName>
    </submittedName>
</protein>
<organism evidence="6 7">
    <name type="scientific">Streptoalloteichus tenebrarius (strain ATCC 17920 / DSM 40477 / JCM 4838 / CBS 697.72 / NBRC 16177 / NCIMB 11028 / NRRL B-12390 / A12253. 1 / ISP 5477)</name>
    <name type="common">Streptomyces tenebrarius</name>
    <dbReference type="NCBI Taxonomy" id="1933"/>
    <lineage>
        <taxon>Bacteria</taxon>
        <taxon>Bacillati</taxon>
        <taxon>Actinomycetota</taxon>
        <taxon>Actinomycetes</taxon>
        <taxon>Pseudonocardiales</taxon>
        <taxon>Pseudonocardiaceae</taxon>
        <taxon>Streptoalloteichus</taxon>
    </lineage>
</organism>
<evidence type="ECO:0000313" key="6">
    <source>
        <dbReference type="EMBL" id="MCP2256889.1"/>
    </source>
</evidence>
<evidence type="ECO:0000256" key="4">
    <source>
        <dbReference type="RuleBase" id="RU003345"/>
    </source>
</evidence>
<accession>A0ABT1HN12</accession>
<evidence type="ECO:0000256" key="2">
    <source>
        <dbReference type="ARBA" id="ARBA00023002"/>
    </source>
</evidence>
<name>A0ABT1HN12_STRSD</name>
<gene>
    <name evidence="6" type="ORF">LX15_000572</name>
</gene>
<evidence type="ECO:0000256" key="1">
    <source>
        <dbReference type="ARBA" id="ARBA00009986"/>
    </source>
</evidence>
<dbReference type="Gene3D" id="3.40.605.10">
    <property type="entry name" value="Aldehyde Dehydrogenase, Chain A, domain 1"/>
    <property type="match status" value="1"/>
</dbReference>
<dbReference type="InterPro" id="IPR016161">
    <property type="entry name" value="Ald_DH/histidinol_DH"/>
</dbReference>
<dbReference type="InterPro" id="IPR029510">
    <property type="entry name" value="Ald_DH_CS_GLU"/>
</dbReference>
<dbReference type="InterPro" id="IPR016162">
    <property type="entry name" value="Ald_DH_N"/>
</dbReference>
<feature type="domain" description="Aldehyde dehydrogenase" evidence="5">
    <location>
        <begin position="27"/>
        <end position="493"/>
    </location>
</feature>
<dbReference type="CDD" id="cd07559">
    <property type="entry name" value="ALDH_ACDHII_AcoD-like"/>
    <property type="match status" value="1"/>
</dbReference>